<dbReference type="AlphaFoldDB" id="A0A6J7PX66"/>
<protein>
    <submittedName>
        <fullName evidence="1">Unannotated protein</fullName>
    </submittedName>
</protein>
<organism evidence="1">
    <name type="scientific">freshwater metagenome</name>
    <dbReference type="NCBI Taxonomy" id="449393"/>
    <lineage>
        <taxon>unclassified sequences</taxon>
        <taxon>metagenomes</taxon>
        <taxon>ecological metagenomes</taxon>
    </lineage>
</organism>
<sequence length="92" mass="9522">MAVSRLEHPDRVGAGVRACLDDLAGVHGVEDDRGVGPHPVAAPLDCGLRPVDVEQVKACDPLAPEQELGSEVVGVAVRDEHVLDAPEPDTGA</sequence>
<dbReference type="EMBL" id="CAFBPD010000131">
    <property type="protein sequence ID" value="CAB5009957.1"/>
    <property type="molecule type" value="Genomic_DNA"/>
</dbReference>
<name>A0A6J7PX66_9ZZZZ</name>
<reference evidence="1" key="1">
    <citation type="submission" date="2020-05" db="EMBL/GenBank/DDBJ databases">
        <authorList>
            <person name="Chiriac C."/>
            <person name="Salcher M."/>
            <person name="Ghai R."/>
            <person name="Kavagutti S V."/>
        </authorList>
    </citation>
    <scope>NUCLEOTIDE SEQUENCE</scope>
</reference>
<gene>
    <name evidence="1" type="ORF">UFOPK4061_00823</name>
</gene>
<proteinExistence type="predicted"/>
<accession>A0A6J7PX66</accession>
<evidence type="ECO:0000313" key="1">
    <source>
        <dbReference type="EMBL" id="CAB5009957.1"/>
    </source>
</evidence>